<organism evidence="1 2">
    <name type="scientific">Candidatus Viridilinea mediisalina</name>
    <dbReference type="NCBI Taxonomy" id="2024553"/>
    <lineage>
        <taxon>Bacteria</taxon>
        <taxon>Bacillati</taxon>
        <taxon>Chloroflexota</taxon>
        <taxon>Chloroflexia</taxon>
        <taxon>Chloroflexales</taxon>
        <taxon>Chloroflexineae</taxon>
        <taxon>Oscillochloridaceae</taxon>
        <taxon>Candidatus Viridilinea</taxon>
    </lineage>
</organism>
<keyword evidence="2" id="KW-1185">Reference proteome</keyword>
<proteinExistence type="predicted"/>
<sequence length="393" mass="43729">MTAHHGIGSTVCFNDLLKHALNREFGYTGPVEVLQPQGSGTGETTVRYRAGQLEVYIFELCDKELHKIQMKTLPDGRTVPGRPLAFIYQQLLKNIIDNEVMAIMRGLAPETKVFITADHGFGRVARNSIWIDAAWLNEPSDCKYLTARLRESLAAASAPRRVREHVWEFPVSALQMPSSETRFDRRSRTNVTKHFASIIFPKTGFALSRPNSRFDPDAFTHGGISIQELTIPMVVLKVRARSEGSIALGSLDGPAEVLEGEEVIFRLPMRYNVQSGSDDVRVDIEAQISAGSQADLEAAERMVSLSAQVLFIPPGGTEAIFRFKPDVECALPEERRTGALRRLLSVTVSYRDGRRTVRQAAAREFVIRLNSEKIVRRVGNLGNILGLTPKGMR</sequence>
<gene>
    <name evidence="1" type="ORF">CJ255_19905</name>
</gene>
<accession>A0A2A6RE56</accession>
<evidence type="ECO:0008006" key="3">
    <source>
        <dbReference type="Google" id="ProtNLM"/>
    </source>
</evidence>
<dbReference type="AlphaFoldDB" id="A0A2A6RE56"/>
<reference evidence="2" key="1">
    <citation type="submission" date="2017-08" db="EMBL/GenBank/DDBJ databases">
        <authorList>
            <person name="Grouzdev D.S."/>
            <person name="Gaisin V.A."/>
            <person name="Rysina M.S."/>
            <person name="Gorlenko V.M."/>
        </authorList>
    </citation>
    <scope>NUCLEOTIDE SEQUENCE [LARGE SCALE GENOMIC DNA]</scope>
    <source>
        <strain evidence="2">Kir15-3F</strain>
    </source>
</reference>
<dbReference type="EMBL" id="NQWI01000158">
    <property type="protein sequence ID" value="PDW00996.1"/>
    <property type="molecule type" value="Genomic_DNA"/>
</dbReference>
<dbReference type="Proteomes" id="UP000220527">
    <property type="component" value="Unassembled WGS sequence"/>
</dbReference>
<comment type="caution">
    <text evidence="1">The sequence shown here is derived from an EMBL/GenBank/DDBJ whole genome shotgun (WGS) entry which is preliminary data.</text>
</comment>
<protein>
    <recommendedName>
        <fullName evidence="3">PglZ domain-containing protein</fullName>
    </recommendedName>
</protein>
<dbReference type="RefSeq" id="WP_097645833.1">
    <property type="nucleotide sequence ID" value="NZ_NQWI01000158.1"/>
</dbReference>
<name>A0A2A6RE56_9CHLR</name>
<evidence type="ECO:0000313" key="2">
    <source>
        <dbReference type="Proteomes" id="UP000220527"/>
    </source>
</evidence>
<evidence type="ECO:0000313" key="1">
    <source>
        <dbReference type="EMBL" id="PDW00996.1"/>
    </source>
</evidence>